<gene>
    <name evidence="2" type="ORF">CYNAS_LOCUS15849</name>
</gene>
<evidence type="ECO:0000313" key="3">
    <source>
        <dbReference type="Proteomes" id="UP001176961"/>
    </source>
</evidence>
<dbReference type="SUPFAM" id="SSF81383">
    <property type="entry name" value="F-box domain"/>
    <property type="match status" value="1"/>
</dbReference>
<dbReference type="EMBL" id="CATQJL010000305">
    <property type="protein sequence ID" value="CAJ0603866.1"/>
    <property type="molecule type" value="Genomic_DNA"/>
</dbReference>
<reference evidence="2" key="1">
    <citation type="submission" date="2023-07" db="EMBL/GenBank/DDBJ databases">
        <authorList>
            <consortium name="CYATHOMIX"/>
        </authorList>
    </citation>
    <scope>NUCLEOTIDE SEQUENCE</scope>
    <source>
        <strain evidence="2">N/A</strain>
    </source>
</reference>
<dbReference type="InterPro" id="IPR001810">
    <property type="entry name" value="F-box_dom"/>
</dbReference>
<protein>
    <recommendedName>
        <fullName evidence="1">F-box domain-containing protein</fullName>
    </recommendedName>
</protein>
<dbReference type="Proteomes" id="UP001176961">
    <property type="component" value="Unassembled WGS sequence"/>
</dbReference>
<sequence length="374" mass="42452">MAEGTGLMFDVVYDLFDDLLLEFHRWGDFPVDVKLYILKYLTFPTLRRIMFLNKECYDLVRKIKPKVDLHLEDVAYSASKNQRKLAKNHDGVKLHIYWRDPGASLKFVHDYPLIFVKDNEEGCCVQRLMSKKGKFCKRPGIKYSSNTITAATKAIFWLSRVLDIQATTISIRSPNADLQAVLAEQSSSQKIARENFTMCTNNEPLIIAEFLRFLKPGCGVSVVMGSGTTELFRGSELFDHEIVRCAQKISIDQKVAMTDNQLVRLAAEEISISAPDITSEVINKLVLEWLEGKRKISSIQLHELQTLDLEIILQNVDSTATMLWKDYVKLASYQGTWNFEDAPTSVVRGPQGFLAVRIDTDTNTCMLVDGYSIS</sequence>
<name>A0AA36H4Z1_CYLNA</name>
<organism evidence="2 3">
    <name type="scientific">Cylicocyclus nassatus</name>
    <name type="common">Nematode worm</name>
    <dbReference type="NCBI Taxonomy" id="53992"/>
    <lineage>
        <taxon>Eukaryota</taxon>
        <taxon>Metazoa</taxon>
        <taxon>Ecdysozoa</taxon>
        <taxon>Nematoda</taxon>
        <taxon>Chromadorea</taxon>
        <taxon>Rhabditida</taxon>
        <taxon>Rhabditina</taxon>
        <taxon>Rhabditomorpha</taxon>
        <taxon>Strongyloidea</taxon>
        <taxon>Strongylidae</taxon>
        <taxon>Cylicocyclus</taxon>
    </lineage>
</organism>
<feature type="domain" description="F-box" evidence="1">
    <location>
        <begin position="26"/>
        <end position="66"/>
    </location>
</feature>
<accession>A0AA36H4Z1</accession>
<proteinExistence type="predicted"/>
<evidence type="ECO:0000313" key="2">
    <source>
        <dbReference type="EMBL" id="CAJ0603866.1"/>
    </source>
</evidence>
<evidence type="ECO:0000259" key="1">
    <source>
        <dbReference type="Pfam" id="PF00646"/>
    </source>
</evidence>
<dbReference type="InterPro" id="IPR036047">
    <property type="entry name" value="F-box-like_dom_sf"/>
</dbReference>
<comment type="caution">
    <text evidence="2">The sequence shown here is derived from an EMBL/GenBank/DDBJ whole genome shotgun (WGS) entry which is preliminary data.</text>
</comment>
<dbReference type="AlphaFoldDB" id="A0AA36H4Z1"/>
<keyword evidence="3" id="KW-1185">Reference proteome</keyword>
<dbReference type="Pfam" id="PF00646">
    <property type="entry name" value="F-box"/>
    <property type="match status" value="1"/>
</dbReference>